<dbReference type="EC" id="2.2.1.1" evidence="5 11"/>
<dbReference type="FunFam" id="3.40.50.970:FF:000004">
    <property type="entry name" value="Transketolase"/>
    <property type="match status" value="1"/>
</dbReference>
<feature type="binding site" evidence="13">
    <location>
        <position position="471"/>
    </location>
    <ligand>
        <name>substrate</name>
    </ligand>
</feature>
<keyword evidence="9 14" id="KW-0786">Thiamine pyrophosphate</keyword>
<evidence type="ECO:0000256" key="4">
    <source>
        <dbReference type="ARBA" id="ARBA00011738"/>
    </source>
</evidence>
<dbReference type="FunFam" id="3.40.50.970:FF:000003">
    <property type="entry name" value="Transketolase"/>
    <property type="match status" value="1"/>
</dbReference>
<dbReference type="RefSeq" id="WP_259081029.1">
    <property type="nucleotide sequence ID" value="NZ_JANUAU010000013.1"/>
</dbReference>
<name>A0A9X2THY1_9BACT</name>
<comment type="cofactor">
    <cofactor evidence="14">
        <name>thiamine diphosphate</name>
        <dbReference type="ChEBI" id="CHEBI:58937"/>
    </cofactor>
    <text evidence="14">Binds 1 thiamine pyrophosphate per subunit. During the reaction, the substrate forms a covalent intermediate with the cofactor.</text>
</comment>
<feature type="binding site" evidence="13">
    <location>
        <position position="269"/>
    </location>
    <ligand>
        <name>substrate</name>
    </ligand>
</feature>
<dbReference type="SMART" id="SM00861">
    <property type="entry name" value="Transket_pyr"/>
    <property type="match status" value="1"/>
</dbReference>
<dbReference type="PANTHER" id="PTHR43522:SF2">
    <property type="entry name" value="TRANSKETOLASE 1-RELATED"/>
    <property type="match status" value="1"/>
</dbReference>
<dbReference type="Gene3D" id="3.40.50.920">
    <property type="match status" value="1"/>
</dbReference>
<dbReference type="SUPFAM" id="SSF52518">
    <property type="entry name" value="Thiamin diphosphate-binding fold (THDP-binding)"/>
    <property type="match status" value="2"/>
</dbReference>
<dbReference type="InterPro" id="IPR005475">
    <property type="entry name" value="Transketolase-like_Pyr-bd"/>
</dbReference>
<feature type="binding site" evidence="15">
    <location>
        <position position="163"/>
    </location>
    <ligand>
        <name>Mg(2+)</name>
        <dbReference type="ChEBI" id="CHEBI:18420"/>
    </ligand>
</feature>
<evidence type="ECO:0000259" key="17">
    <source>
        <dbReference type="SMART" id="SM00861"/>
    </source>
</evidence>
<comment type="similarity">
    <text evidence="3">Belongs to the transketolase family.</text>
</comment>
<dbReference type="Pfam" id="PF02779">
    <property type="entry name" value="Transket_pyr"/>
    <property type="match status" value="1"/>
</dbReference>
<evidence type="ECO:0000256" key="14">
    <source>
        <dbReference type="PIRSR" id="PIRSR605478-3"/>
    </source>
</evidence>
<dbReference type="PROSITE" id="PS00801">
    <property type="entry name" value="TRANSKETOLASE_1"/>
    <property type="match status" value="1"/>
</dbReference>
<dbReference type="InterPro" id="IPR049557">
    <property type="entry name" value="Transketolase_CS"/>
</dbReference>
<evidence type="ECO:0000313" key="18">
    <source>
        <dbReference type="EMBL" id="MCS3679186.1"/>
    </source>
</evidence>
<reference evidence="18" key="1">
    <citation type="submission" date="2022-08" db="EMBL/GenBank/DDBJ databases">
        <title>Genomic Encyclopedia of Type Strains, Phase V (KMG-V): Genome sequencing to study the core and pangenomes of soil and plant-associated prokaryotes.</title>
        <authorList>
            <person name="Whitman W."/>
        </authorList>
    </citation>
    <scope>NUCLEOTIDE SEQUENCE</scope>
    <source>
        <strain evidence="18">0</strain>
    </source>
</reference>
<evidence type="ECO:0000256" key="2">
    <source>
        <dbReference type="ARBA" id="ARBA00001941"/>
    </source>
</evidence>
<dbReference type="FunFam" id="3.40.50.920:FF:000003">
    <property type="entry name" value="Transketolase"/>
    <property type="match status" value="1"/>
</dbReference>
<feature type="binding site" evidence="14">
    <location>
        <position position="164"/>
    </location>
    <ligand>
        <name>thiamine diphosphate</name>
        <dbReference type="ChEBI" id="CHEBI:58937"/>
    </ligand>
</feature>
<keyword evidence="8 15" id="KW-0460">Magnesium</keyword>
<feature type="binding site" evidence="14">
    <location>
        <position position="193"/>
    </location>
    <ligand>
        <name>thiamine diphosphate</name>
        <dbReference type="ChEBI" id="CHEBI:58937"/>
    </ligand>
</feature>
<keyword evidence="7 15" id="KW-0479">Metal-binding</keyword>
<feature type="binding site" evidence="14">
    <location>
        <begin position="122"/>
        <end position="124"/>
    </location>
    <ligand>
        <name>thiamine diphosphate</name>
        <dbReference type="ChEBI" id="CHEBI:58937"/>
    </ligand>
</feature>
<dbReference type="InterPro" id="IPR009014">
    <property type="entry name" value="Transketo_C/PFOR_II"/>
</dbReference>
<dbReference type="Proteomes" id="UP001155027">
    <property type="component" value="Unassembled WGS sequence"/>
</dbReference>
<feature type="binding site" evidence="13">
    <location>
        <position position="394"/>
    </location>
    <ligand>
        <name>substrate</name>
    </ligand>
</feature>
<dbReference type="GO" id="GO:0004802">
    <property type="term" value="F:transketolase activity"/>
    <property type="evidence" value="ECO:0007669"/>
    <property type="project" value="UniProtKB-UniRule"/>
</dbReference>
<proteinExistence type="inferred from homology"/>
<evidence type="ECO:0000256" key="5">
    <source>
        <dbReference type="ARBA" id="ARBA00013152"/>
    </source>
</evidence>
<dbReference type="EMBL" id="JANUAU010000013">
    <property type="protein sequence ID" value="MCS3679186.1"/>
    <property type="molecule type" value="Genomic_DNA"/>
</dbReference>
<dbReference type="AlphaFoldDB" id="A0A9X2THY1"/>
<evidence type="ECO:0000256" key="13">
    <source>
        <dbReference type="PIRSR" id="PIRSR605478-2"/>
    </source>
</evidence>
<sequence length="676" mass="73562">MATDLLEETDIETQTINTIRFLSADAVQQAESGHPGTPMGLAPVAYVLWTRHLRHNPQDPDWPGRDRFVLSAGHASMLLYSLLHLTGYDLPMEELKGFRQWGSRTPGHPEAHLTPGVETTTGPLGQGFANGIGMAIAEQLLADEFNEEGFPLFDHHTYAICSDGDLMEGISQEAASLAGHLGLGKLVYFFDDNDITIDGSTDLAFTEDVAARFEAYGWHVAHVEDANDLEAVDRAIEEAKAETERPSLIRVQSHIGYGSPNKQDTAAAHGAPLGEEEVRGAKEALGWPPGETFYVPDAVYDHMRAAKTEGQEAQREWEALREAYEEAHPGQAARLKRWMNRELPEGWEEALPAFEPTADTGEELATRKASGLTLEALAPEVGYLIGGSADLTGSNKTDVEGRGDFQKDSRSGRYFRFGVREHAMAGLSNGMALHGGIQPYAGTFLIFSDYLRPSLRLSALMEQPVVYVFTHDSIGLGEDGPTHQPVEHLMALRAIPGATLIRPADANEAARAWAAAVTRKGGPTALALTRQTLPIVDRTELTTAEGLHRGAYILREAAGQPDAVLMGTGSEVQHALQAARALEKDGIQAQVVSMPSWELFEEQSETYRRKVLPPSVEARVSIEAGVTQGWERYVGPEGTAIGVDRFGASAPGERVMEEYGLTAERVAEEARSLVRE</sequence>
<feature type="binding site" evidence="15">
    <location>
        <position position="193"/>
    </location>
    <ligand>
        <name>Mg(2+)</name>
        <dbReference type="ChEBI" id="CHEBI:18420"/>
    </ligand>
</feature>
<gene>
    <name evidence="18" type="ORF">GGP71_003135</name>
</gene>
<dbReference type="InterPro" id="IPR055152">
    <property type="entry name" value="Transketolase-like_C_2"/>
</dbReference>
<dbReference type="Pfam" id="PF00456">
    <property type="entry name" value="Transketolase_N"/>
    <property type="match status" value="1"/>
</dbReference>
<feature type="site" description="Important for catalytic activity" evidence="16">
    <location>
        <position position="34"/>
    </location>
</feature>
<feature type="binding site" evidence="13">
    <location>
        <position position="479"/>
    </location>
    <ligand>
        <name>substrate</name>
    </ligand>
</feature>
<dbReference type="Gene3D" id="3.40.50.970">
    <property type="match status" value="2"/>
</dbReference>
<feature type="binding site" evidence="13">
    <location>
        <position position="483"/>
    </location>
    <ligand>
        <name>substrate</name>
    </ligand>
</feature>
<dbReference type="Pfam" id="PF22613">
    <property type="entry name" value="Transketolase_C_1"/>
    <property type="match status" value="1"/>
</dbReference>
<evidence type="ECO:0000256" key="15">
    <source>
        <dbReference type="PIRSR" id="PIRSR605478-4"/>
    </source>
</evidence>
<protein>
    <recommendedName>
        <fullName evidence="5 11">Transketolase</fullName>
        <ecNumber evidence="5 11">2.2.1.1</ecNumber>
    </recommendedName>
</protein>
<feature type="binding site" evidence="13">
    <location>
        <position position="367"/>
    </location>
    <ligand>
        <name>substrate</name>
    </ligand>
</feature>
<evidence type="ECO:0000256" key="3">
    <source>
        <dbReference type="ARBA" id="ARBA00007131"/>
    </source>
</evidence>
<feature type="domain" description="Transketolase-like pyrimidine-binding" evidence="17">
    <location>
        <begin position="364"/>
        <end position="535"/>
    </location>
</feature>
<feature type="binding site" evidence="15">
    <location>
        <position position="195"/>
    </location>
    <ligand>
        <name>Mg(2+)</name>
        <dbReference type="ChEBI" id="CHEBI:18420"/>
    </ligand>
</feature>
<accession>A0A9X2THY1</accession>
<feature type="binding site" evidence="14">
    <location>
        <position position="74"/>
    </location>
    <ligand>
        <name>thiamine diphosphate</name>
        <dbReference type="ChEBI" id="CHEBI:58937"/>
    </ligand>
</feature>
<evidence type="ECO:0000256" key="10">
    <source>
        <dbReference type="ARBA" id="ARBA00049473"/>
    </source>
</evidence>
<dbReference type="NCBIfam" id="TIGR00232">
    <property type="entry name" value="tktlase_bact"/>
    <property type="match status" value="1"/>
</dbReference>
<keyword evidence="6 18" id="KW-0808">Transferase</keyword>
<evidence type="ECO:0000256" key="1">
    <source>
        <dbReference type="ARBA" id="ARBA00001913"/>
    </source>
</evidence>
<evidence type="ECO:0000256" key="6">
    <source>
        <dbReference type="ARBA" id="ARBA00022679"/>
    </source>
</evidence>
<evidence type="ECO:0000313" key="19">
    <source>
        <dbReference type="Proteomes" id="UP001155027"/>
    </source>
</evidence>
<comment type="cofactor">
    <cofactor evidence="2">
        <name>Co(2+)</name>
        <dbReference type="ChEBI" id="CHEBI:48828"/>
    </cofactor>
</comment>
<evidence type="ECO:0000256" key="11">
    <source>
        <dbReference type="NCBIfam" id="TIGR00232"/>
    </source>
</evidence>
<evidence type="ECO:0000256" key="8">
    <source>
        <dbReference type="ARBA" id="ARBA00022842"/>
    </source>
</evidence>
<dbReference type="CDD" id="cd07033">
    <property type="entry name" value="TPP_PYR_DXS_TK_like"/>
    <property type="match status" value="1"/>
</dbReference>
<comment type="cofactor">
    <cofactor evidence="1">
        <name>Ca(2+)</name>
        <dbReference type="ChEBI" id="CHEBI:29108"/>
    </cofactor>
</comment>
<evidence type="ECO:0000256" key="16">
    <source>
        <dbReference type="PIRSR" id="PIRSR605478-5"/>
    </source>
</evidence>
<dbReference type="SUPFAM" id="SSF52922">
    <property type="entry name" value="TK C-terminal domain-like"/>
    <property type="match status" value="1"/>
</dbReference>
<feature type="binding site" evidence="13">
    <location>
        <position position="34"/>
    </location>
    <ligand>
        <name>substrate</name>
    </ligand>
</feature>
<evidence type="ECO:0000256" key="7">
    <source>
        <dbReference type="ARBA" id="ARBA00022723"/>
    </source>
</evidence>
<comment type="caution">
    <text evidence="18">The sequence shown here is derived from an EMBL/GenBank/DDBJ whole genome shotgun (WGS) entry which is preliminary data.</text>
</comment>
<dbReference type="GO" id="GO:0005829">
    <property type="term" value="C:cytosol"/>
    <property type="evidence" value="ECO:0007669"/>
    <property type="project" value="TreeGrafter"/>
</dbReference>
<dbReference type="CDD" id="cd02012">
    <property type="entry name" value="TPP_TK"/>
    <property type="match status" value="1"/>
</dbReference>
<organism evidence="18 19">
    <name type="scientific">Salinibacter ruber</name>
    <dbReference type="NCBI Taxonomy" id="146919"/>
    <lineage>
        <taxon>Bacteria</taxon>
        <taxon>Pseudomonadati</taxon>
        <taxon>Rhodothermota</taxon>
        <taxon>Rhodothermia</taxon>
        <taxon>Rhodothermales</taxon>
        <taxon>Salinibacteraceae</taxon>
        <taxon>Salinibacter</taxon>
    </lineage>
</organism>
<comment type="subunit">
    <text evidence="4">Homodimer.</text>
</comment>
<feature type="binding site" evidence="14">
    <location>
        <position position="447"/>
    </location>
    <ligand>
        <name>thiamine diphosphate</name>
        <dbReference type="ChEBI" id="CHEBI:58937"/>
    </ligand>
</feature>
<feature type="binding site" evidence="14">
    <location>
        <position position="269"/>
    </location>
    <ligand>
        <name>thiamine diphosphate</name>
        <dbReference type="ChEBI" id="CHEBI:58937"/>
    </ligand>
</feature>
<evidence type="ECO:0000256" key="9">
    <source>
        <dbReference type="ARBA" id="ARBA00023052"/>
    </source>
</evidence>
<feature type="binding site" evidence="13">
    <location>
        <position position="530"/>
    </location>
    <ligand>
        <name>substrate</name>
    </ligand>
</feature>
<comment type="catalytic activity">
    <reaction evidence="10">
        <text>D-sedoheptulose 7-phosphate + D-glyceraldehyde 3-phosphate = aldehydo-D-ribose 5-phosphate + D-xylulose 5-phosphate</text>
        <dbReference type="Rhea" id="RHEA:10508"/>
        <dbReference type="ChEBI" id="CHEBI:57483"/>
        <dbReference type="ChEBI" id="CHEBI:57737"/>
        <dbReference type="ChEBI" id="CHEBI:58273"/>
        <dbReference type="ChEBI" id="CHEBI:59776"/>
        <dbReference type="EC" id="2.2.1.1"/>
    </reaction>
</comment>
<dbReference type="GO" id="GO:0046872">
    <property type="term" value="F:metal ion binding"/>
    <property type="evidence" value="ECO:0007669"/>
    <property type="project" value="UniProtKB-KW"/>
</dbReference>
<dbReference type="InterPro" id="IPR029061">
    <property type="entry name" value="THDP-binding"/>
</dbReference>
<feature type="active site" description="Proton donor" evidence="12">
    <location>
        <position position="421"/>
    </location>
</feature>
<dbReference type="InterPro" id="IPR005478">
    <property type="entry name" value="Transketolase_bac-like"/>
</dbReference>
<dbReference type="GO" id="GO:0009052">
    <property type="term" value="P:pentose-phosphate shunt, non-oxidative branch"/>
    <property type="evidence" value="ECO:0007669"/>
    <property type="project" value="UniProtKB-ARBA"/>
</dbReference>
<feature type="site" description="Important for catalytic activity" evidence="16">
    <location>
        <position position="269"/>
    </location>
</feature>
<comment type="cofactor">
    <cofactor evidence="15">
        <name>Mg(2+)</name>
        <dbReference type="ChEBI" id="CHEBI:18420"/>
    </cofactor>
    <text evidence="15">Binds 1 Mg(2+) ion per subunit. Can also utilize other divalent metal cations, such as Ca(2+), Mn(2+) and Co(2+).</text>
</comment>
<dbReference type="InterPro" id="IPR005474">
    <property type="entry name" value="Transketolase_N"/>
</dbReference>
<evidence type="ECO:0000256" key="12">
    <source>
        <dbReference type="PIRSR" id="PIRSR605478-1"/>
    </source>
</evidence>
<dbReference type="PANTHER" id="PTHR43522">
    <property type="entry name" value="TRANSKETOLASE"/>
    <property type="match status" value="1"/>
</dbReference>
<dbReference type="InterPro" id="IPR033247">
    <property type="entry name" value="Transketolase_fam"/>
</dbReference>